<dbReference type="Proteomes" id="UP001060215">
    <property type="component" value="Chromosome 2"/>
</dbReference>
<comment type="caution">
    <text evidence="1">The sequence shown here is derived from an EMBL/GenBank/DDBJ whole genome shotgun (WGS) entry which is preliminary data.</text>
</comment>
<evidence type="ECO:0000313" key="2">
    <source>
        <dbReference type="Proteomes" id="UP001060215"/>
    </source>
</evidence>
<protein>
    <submittedName>
        <fullName evidence="1">Basic endochitinase</fullName>
    </submittedName>
</protein>
<gene>
    <name evidence="1" type="ORF">LOK49_LG04G01320</name>
</gene>
<evidence type="ECO:0000313" key="1">
    <source>
        <dbReference type="EMBL" id="KAI8019914.1"/>
    </source>
</evidence>
<name>A0ACC0I4Z9_9ERIC</name>
<sequence length="282" mass="30349">MRFWILVLFSILSFSLVALAQQCGSQAGGKLCAGGLCCSQYGYCGNTSPYCSTGCQSQCSPGGGGSPSTPSTPTPTPSGGFWRFWNHWNTVTRKEIAAFLGQTSHETTGGWPTAPDGPYAWGYCFVKEQGNPGDYCVASQQWPCAPGKKYYGRGPIQISYNYNYGQAGKALGYDLINNPDAVATDPTISFKTALWFWMTPQSPKPSCHSVITGQWTPSSADRAAGRLPGYGVITNIINGGIECGKGSVSQQEDRIGFYKRYSDIFGVGYGSNLDCNNQRPFA</sequence>
<accession>A0ACC0I4Z9</accession>
<keyword evidence="2" id="KW-1185">Reference proteome</keyword>
<organism evidence="1 2">
    <name type="scientific">Camellia lanceoleosa</name>
    <dbReference type="NCBI Taxonomy" id="1840588"/>
    <lineage>
        <taxon>Eukaryota</taxon>
        <taxon>Viridiplantae</taxon>
        <taxon>Streptophyta</taxon>
        <taxon>Embryophyta</taxon>
        <taxon>Tracheophyta</taxon>
        <taxon>Spermatophyta</taxon>
        <taxon>Magnoliopsida</taxon>
        <taxon>eudicotyledons</taxon>
        <taxon>Gunneridae</taxon>
        <taxon>Pentapetalae</taxon>
        <taxon>asterids</taxon>
        <taxon>Ericales</taxon>
        <taxon>Theaceae</taxon>
        <taxon>Camellia</taxon>
    </lineage>
</organism>
<reference evidence="1 2" key="1">
    <citation type="journal article" date="2022" name="Plant J.">
        <title>Chromosome-level genome of Camellia lanceoleosa provides a valuable resource for understanding genome evolution and self-incompatibility.</title>
        <authorList>
            <person name="Gong W."/>
            <person name="Xiao S."/>
            <person name="Wang L."/>
            <person name="Liao Z."/>
            <person name="Chang Y."/>
            <person name="Mo W."/>
            <person name="Hu G."/>
            <person name="Li W."/>
            <person name="Zhao G."/>
            <person name="Zhu H."/>
            <person name="Hu X."/>
            <person name="Ji K."/>
            <person name="Xiang X."/>
            <person name="Song Q."/>
            <person name="Yuan D."/>
            <person name="Jin S."/>
            <person name="Zhang L."/>
        </authorList>
    </citation>
    <scope>NUCLEOTIDE SEQUENCE [LARGE SCALE GENOMIC DNA]</scope>
    <source>
        <strain evidence="1">SQ_2022a</strain>
    </source>
</reference>
<proteinExistence type="predicted"/>
<dbReference type="EMBL" id="CM045759">
    <property type="protein sequence ID" value="KAI8019914.1"/>
    <property type="molecule type" value="Genomic_DNA"/>
</dbReference>